<dbReference type="PROSITE" id="PS51257">
    <property type="entry name" value="PROKAR_LIPOPROTEIN"/>
    <property type="match status" value="1"/>
</dbReference>
<evidence type="ECO:0000313" key="3">
    <source>
        <dbReference type="Proteomes" id="UP001148203"/>
    </source>
</evidence>
<dbReference type="Pfam" id="PF11769">
    <property type="entry name" value="DUF3313"/>
    <property type="match status" value="1"/>
</dbReference>
<feature type="chain" id="PRO_5045997401" evidence="1">
    <location>
        <begin position="22"/>
        <end position="222"/>
    </location>
</feature>
<proteinExistence type="predicted"/>
<dbReference type="Proteomes" id="UP001148203">
    <property type="component" value="Unassembled WGS sequence"/>
</dbReference>
<evidence type="ECO:0000256" key="1">
    <source>
        <dbReference type="SAM" id="SignalP"/>
    </source>
</evidence>
<reference evidence="2 3" key="1">
    <citation type="submission" date="2022-05" db="EMBL/GenBank/DDBJ databases">
        <title>Novel Pseudomonas spp. Isolated from a Rainbow Trout Aquaculture Facility.</title>
        <authorList>
            <person name="Testerman T."/>
            <person name="Graf J."/>
        </authorList>
    </citation>
    <scope>NUCLEOTIDE SEQUENCE [LARGE SCALE GENOMIC DNA]</scope>
    <source>
        <strain evidence="2 3">ID681</strain>
    </source>
</reference>
<keyword evidence="3" id="KW-1185">Reference proteome</keyword>
<dbReference type="InterPro" id="IPR021747">
    <property type="entry name" value="DUF3313"/>
</dbReference>
<sequence length="222" mass="24278">MRTRLSLPLLAAITLTLSACAGKTVPPERYSGFLHNYSLLKEKELPSGQTVLTWVSPTLDIDHYTRVYIEPSLFYPQILPTERGPESTLLGVTHYYDAALKNELGKVMTLAPAPGPDTLIIRPAITSVGASTQGLHFYEWLPVTLLAAGVSTATGIRDQDSEISTEVAVLDSATHEVLAQVVRKGTGRVLENDRQVMTVDDFKPVLDGWAIDLRQAYEVSGQ</sequence>
<accession>A0ABT5P109</accession>
<name>A0ABT5P109_9PSED</name>
<dbReference type="RefSeq" id="WP_273925418.1">
    <property type="nucleotide sequence ID" value="NZ_JAMDGY010000121.1"/>
</dbReference>
<gene>
    <name evidence="2" type="ORF">M5G11_26410</name>
</gene>
<dbReference type="EMBL" id="JAMDGY010000121">
    <property type="protein sequence ID" value="MDD0994057.1"/>
    <property type="molecule type" value="Genomic_DNA"/>
</dbReference>
<protein>
    <submittedName>
        <fullName evidence="2">DUF3313 domain-containing protein</fullName>
    </submittedName>
</protein>
<feature type="signal peptide" evidence="1">
    <location>
        <begin position="1"/>
        <end position="21"/>
    </location>
</feature>
<keyword evidence="1" id="KW-0732">Signal</keyword>
<organism evidence="2 3">
    <name type="scientific">Pseudomonas fontis</name>
    <dbReference type="NCBI Taxonomy" id="2942633"/>
    <lineage>
        <taxon>Bacteria</taxon>
        <taxon>Pseudomonadati</taxon>
        <taxon>Pseudomonadota</taxon>
        <taxon>Gammaproteobacteria</taxon>
        <taxon>Pseudomonadales</taxon>
        <taxon>Pseudomonadaceae</taxon>
        <taxon>Pseudomonas</taxon>
    </lineage>
</organism>
<evidence type="ECO:0000313" key="2">
    <source>
        <dbReference type="EMBL" id="MDD0994057.1"/>
    </source>
</evidence>
<comment type="caution">
    <text evidence="2">The sequence shown here is derived from an EMBL/GenBank/DDBJ whole genome shotgun (WGS) entry which is preliminary data.</text>
</comment>